<sequence>MEKVNYKGADLLAHRFEIRVIRHFNNAIEYNAVPFILTEIQKRSDDFFQFPLSNGLLGTTIVDSAVTVTINKNIAYEPRRYFTCAHELCHVLLDTEYIRSHPGIDTEDKNGLPSSKNSSRERRANHFAALVLLPDTILNALMMEKKSKSYIRHQQKVSYETLKYRISDFIQLRFLLSRSMALDIASAFADKDADPLQQKGIYGFWHAAEDENISPLSRQQIAQKNNDLALGLIDPMVFEGCK</sequence>
<dbReference type="InterPro" id="IPR052345">
    <property type="entry name" value="Rad_response_metalloprotease"/>
</dbReference>
<proteinExistence type="predicted"/>
<comment type="caution">
    <text evidence="2">The sequence shown here is derived from an EMBL/GenBank/DDBJ whole genome shotgun (WGS) entry which is preliminary data.</text>
</comment>
<accession>A0A0C9PRC6</accession>
<dbReference type="Proteomes" id="UP000032552">
    <property type="component" value="Unassembled WGS sequence"/>
</dbReference>
<dbReference type="RefSeq" id="WP_229064224.1">
    <property type="nucleotide sequence ID" value="NZ_BAYM01000244.1"/>
</dbReference>
<dbReference type="Gene3D" id="1.10.10.2910">
    <property type="match status" value="1"/>
</dbReference>
<protein>
    <recommendedName>
        <fullName evidence="1">IrrE N-terminal-like domain-containing protein</fullName>
    </recommendedName>
</protein>
<gene>
    <name evidence="2" type="ORF">LC0644_2125</name>
</gene>
<feature type="domain" description="IrrE N-terminal-like" evidence="1">
    <location>
        <begin position="67"/>
        <end position="167"/>
    </location>
</feature>
<organism evidence="2 3">
    <name type="scientific">Lacticaseibacillus paracasei NRIC 0644</name>
    <dbReference type="NCBI Taxonomy" id="1435038"/>
    <lineage>
        <taxon>Bacteria</taxon>
        <taxon>Bacillati</taxon>
        <taxon>Bacillota</taxon>
        <taxon>Bacilli</taxon>
        <taxon>Lactobacillales</taxon>
        <taxon>Lactobacillaceae</taxon>
        <taxon>Lacticaseibacillus</taxon>
    </lineage>
</organism>
<dbReference type="EMBL" id="BAYM01000244">
    <property type="protein sequence ID" value="GAN37536.1"/>
    <property type="molecule type" value="Genomic_DNA"/>
</dbReference>
<name>A0A0C9PRC6_LACPA</name>
<dbReference type="AlphaFoldDB" id="A0A0C9PRC6"/>
<reference evidence="3" key="1">
    <citation type="submission" date="2014-05" db="EMBL/GenBank/DDBJ databases">
        <title>Whole genome sequencing of Lactobacillus casei NRIC0644.</title>
        <authorList>
            <person name="Atarashi H."/>
            <person name="Yoshida Y."/>
            <person name="Fujimura S."/>
            <person name="Tanaka N."/>
            <person name="Shiwa Y."/>
            <person name="Yoshikawa H."/>
            <person name="Okada S."/>
            <person name="Nakagawa J."/>
        </authorList>
    </citation>
    <scope>NUCLEOTIDE SEQUENCE [LARGE SCALE GENOMIC DNA]</scope>
    <source>
        <strain evidence="3">NRIC0644</strain>
    </source>
</reference>
<dbReference type="Pfam" id="PF06114">
    <property type="entry name" value="Peptidase_M78"/>
    <property type="match status" value="1"/>
</dbReference>
<dbReference type="PANTHER" id="PTHR43236">
    <property type="entry name" value="ANTITOXIN HIGA1"/>
    <property type="match status" value="1"/>
</dbReference>
<dbReference type="PANTHER" id="PTHR43236:SF1">
    <property type="entry name" value="BLL7220 PROTEIN"/>
    <property type="match status" value="1"/>
</dbReference>
<evidence type="ECO:0000313" key="3">
    <source>
        <dbReference type="Proteomes" id="UP000032552"/>
    </source>
</evidence>
<dbReference type="InterPro" id="IPR010359">
    <property type="entry name" value="IrrE_HExxH"/>
</dbReference>
<evidence type="ECO:0000313" key="2">
    <source>
        <dbReference type="EMBL" id="GAN37536.1"/>
    </source>
</evidence>
<evidence type="ECO:0000259" key="1">
    <source>
        <dbReference type="Pfam" id="PF06114"/>
    </source>
</evidence>